<dbReference type="EMBL" id="CP034928">
    <property type="protein sequence ID" value="QAA76104.1"/>
    <property type="molecule type" value="Genomic_DNA"/>
</dbReference>
<evidence type="ECO:0000313" key="3">
    <source>
        <dbReference type="Proteomes" id="UP000287233"/>
    </source>
</evidence>
<dbReference type="InterPro" id="IPR019606">
    <property type="entry name" value="GerMN"/>
</dbReference>
<evidence type="ECO:0000259" key="1">
    <source>
        <dbReference type="Pfam" id="PF10646"/>
    </source>
</evidence>
<dbReference type="PROSITE" id="PS51257">
    <property type="entry name" value="PROKAR_LIPOPROTEIN"/>
    <property type="match status" value="1"/>
</dbReference>
<evidence type="ECO:0000313" key="2">
    <source>
        <dbReference type="EMBL" id="QAA76104.1"/>
    </source>
</evidence>
<name>A0A410FSZ1_BIPS1</name>
<gene>
    <name evidence="2" type="ORF">BIP78_0338</name>
</gene>
<accession>A0A410FSZ1</accession>
<feature type="domain" description="GerMN" evidence="1">
    <location>
        <begin position="279"/>
        <end position="375"/>
    </location>
</feature>
<dbReference type="KEGG" id="bih:BIP78_0338"/>
<dbReference type="Pfam" id="PF10646">
    <property type="entry name" value="Germane"/>
    <property type="match status" value="1"/>
</dbReference>
<reference evidence="3" key="1">
    <citation type="submission" date="2018-12" db="EMBL/GenBank/DDBJ databases">
        <title>Complete genome sequence of an uncultured bacterium of the candidate phylum Bipolaricaulota.</title>
        <authorList>
            <person name="Kadnikov V.V."/>
            <person name="Mardanov A.V."/>
            <person name="Beletsky A.V."/>
            <person name="Frank Y.A."/>
            <person name="Karnachuk O.V."/>
            <person name="Ravin N.V."/>
        </authorList>
    </citation>
    <scope>NUCLEOTIDE SEQUENCE [LARGE SCALE GENOMIC DNA]</scope>
</reference>
<organism evidence="2 3">
    <name type="scientific">Bipolaricaulis sibiricus</name>
    <dbReference type="NCBI Taxonomy" id="2501609"/>
    <lineage>
        <taxon>Bacteria</taxon>
        <taxon>Candidatus Bipolaricaulota</taxon>
        <taxon>Candidatus Bipolaricaulia</taxon>
        <taxon>Candidatus Bipolaricaulales</taxon>
        <taxon>Candidatus Bipolaricaulaceae</taxon>
        <taxon>Candidatus Bipolaricaulis</taxon>
    </lineage>
</organism>
<protein>
    <recommendedName>
        <fullName evidence="1">GerMN domain-containing protein</fullName>
    </recommendedName>
</protein>
<sequence>MKRGVGAVIAGVLAGCVAIAGPLVEALRPEITLSMEADGVVRIQSWVTPVGPAGYRDRPAELEWTLVPQVGPWRIVAAFGEVLSLDAGEERTFVDWRIRLPAGAYTLSWGNACEGWVSATFVIRQDEIGKRVLMAPARFLSPRTPHAVAGADEPAWTADPEARRAVAWARASLAEDLAICTRKIEVAEALTRDFSDTSLGVREPGVLYAQVVTPGYIVRLRAGERAFEYRVAGGLLVRVPDLPQGPIPDDVWAVRVYAYHVGVDLLLHGDVTCSPEAVLPLARWVPGDADPARGALNLLLGQRLAPWEVAEGFASEFPLPGVRVAALFLSNGTLTVLLGDPEHRTSGGACRTGILRAQIEKTALQFPDVKEVRILPPECLQP</sequence>
<proteinExistence type="predicted"/>
<dbReference type="AlphaFoldDB" id="A0A410FSZ1"/>
<dbReference type="Proteomes" id="UP000287233">
    <property type="component" value="Chromosome"/>
</dbReference>